<sequence length="309" mass="34649">MHKELTGRVAILMGAYNGERYLEEQLQSFLGQNYENWSLHVSDDGSSDRTRQLLSNFEHANARPVQVIDGPRKGFCQNFLSLLCNPDIDADYFCFSDQDDVWHADKLSRALGWLRAQPADVPALYCGRTHLVDDDGTSLGYSPLFTRAPSFSNALVQSIGGGNTMMMNRAAREVCQRAGAVDVVSHDWWVYIATTAVGGRVHYDAQPSLDYRQHGNNIVGSNMSWQARLERVKMLGRGRFKQWGAQHLRALQVLVPLMPSHNWAVLAAFERVHRGNLASRIIAFRKGKLYRQTALGNAGLLVATLFNKI</sequence>
<dbReference type="RefSeq" id="WP_136555833.1">
    <property type="nucleotide sequence ID" value="NZ_STGJ01000027.1"/>
</dbReference>
<dbReference type="Pfam" id="PF00535">
    <property type="entry name" value="Glycos_transf_2"/>
    <property type="match status" value="1"/>
</dbReference>
<dbReference type="Gene3D" id="3.90.550.10">
    <property type="entry name" value="Spore Coat Polysaccharide Biosynthesis Protein SpsA, Chain A"/>
    <property type="match status" value="1"/>
</dbReference>
<accession>A0A4T0UIY9</accession>
<protein>
    <submittedName>
        <fullName evidence="2">Glycosyltransferase family 2 protein</fullName>
    </submittedName>
</protein>
<dbReference type="CDD" id="cd04196">
    <property type="entry name" value="GT_2_like_d"/>
    <property type="match status" value="1"/>
</dbReference>
<dbReference type="AlphaFoldDB" id="A0A4T0UIY9"/>
<dbReference type="GO" id="GO:0016740">
    <property type="term" value="F:transferase activity"/>
    <property type="evidence" value="ECO:0007669"/>
    <property type="project" value="UniProtKB-KW"/>
</dbReference>
<dbReference type="SUPFAM" id="SSF53448">
    <property type="entry name" value="Nucleotide-diphospho-sugar transferases"/>
    <property type="match status" value="1"/>
</dbReference>
<reference evidence="2 3" key="1">
    <citation type="submission" date="2019-04" db="EMBL/GenBank/DDBJ databases">
        <title>Crenobacter sp. nov.</title>
        <authorList>
            <person name="Shi S."/>
        </authorList>
    </citation>
    <scope>NUCLEOTIDE SEQUENCE [LARGE SCALE GENOMIC DNA]</scope>
    <source>
        <strain evidence="2 3">GY 70310</strain>
    </source>
</reference>
<dbReference type="Proteomes" id="UP000308891">
    <property type="component" value="Unassembled WGS sequence"/>
</dbReference>
<gene>
    <name evidence="2" type="ORF">E5K04_15910</name>
</gene>
<dbReference type="EMBL" id="STGJ01000027">
    <property type="protein sequence ID" value="TIC78500.1"/>
    <property type="molecule type" value="Genomic_DNA"/>
</dbReference>
<evidence type="ECO:0000313" key="2">
    <source>
        <dbReference type="EMBL" id="TIC78500.1"/>
    </source>
</evidence>
<dbReference type="InterPro" id="IPR050834">
    <property type="entry name" value="Glycosyltransf_2"/>
</dbReference>
<dbReference type="OrthoDB" id="8553932at2"/>
<dbReference type="InterPro" id="IPR001173">
    <property type="entry name" value="Glyco_trans_2-like"/>
</dbReference>
<keyword evidence="3" id="KW-1185">Reference proteome</keyword>
<evidence type="ECO:0000259" key="1">
    <source>
        <dbReference type="Pfam" id="PF00535"/>
    </source>
</evidence>
<organism evidence="2 3">
    <name type="scientific">Crenobacter intestini</name>
    <dbReference type="NCBI Taxonomy" id="2563443"/>
    <lineage>
        <taxon>Bacteria</taxon>
        <taxon>Pseudomonadati</taxon>
        <taxon>Pseudomonadota</taxon>
        <taxon>Betaproteobacteria</taxon>
        <taxon>Neisseriales</taxon>
        <taxon>Neisseriaceae</taxon>
        <taxon>Crenobacter</taxon>
    </lineage>
</organism>
<dbReference type="PANTHER" id="PTHR43685">
    <property type="entry name" value="GLYCOSYLTRANSFERASE"/>
    <property type="match status" value="1"/>
</dbReference>
<evidence type="ECO:0000313" key="3">
    <source>
        <dbReference type="Proteomes" id="UP000308891"/>
    </source>
</evidence>
<proteinExistence type="predicted"/>
<comment type="caution">
    <text evidence="2">The sequence shown here is derived from an EMBL/GenBank/DDBJ whole genome shotgun (WGS) entry which is preliminary data.</text>
</comment>
<feature type="domain" description="Glycosyltransferase 2-like" evidence="1">
    <location>
        <begin position="11"/>
        <end position="122"/>
    </location>
</feature>
<dbReference type="PANTHER" id="PTHR43685:SF2">
    <property type="entry name" value="GLYCOSYLTRANSFERASE 2-LIKE DOMAIN-CONTAINING PROTEIN"/>
    <property type="match status" value="1"/>
</dbReference>
<name>A0A4T0UIY9_9NEIS</name>
<keyword evidence="2" id="KW-0808">Transferase</keyword>
<dbReference type="InterPro" id="IPR029044">
    <property type="entry name" value="Nucleotide-diphossugar_trans"/>
</dbReference>